<dbReference type="Pfam" id="PF13439">
    <property type="entry name" value="Glyco_transf_4"/>
    <property type="match status" value="1"/>
</dbReference>
<evidence type="ECO:0000259" key="2">
    <source>
        <dbReference type="Pfam" id="PF13439"/>
    </source>
</evidence>
<dbReference type="EMBL" id="FPAV01000006">
    <property type="protein sequence ID" value="SFT90362.1"/>
    <property type="molecule type" value="Genomic_DNA"/>
</dbReference>
<reference evidence="5 6" key="1">
    <citation type="submission" date="2016-10" db="EMBL/GenBank/DDBJ databases">
        <authorList>
            <person name="Varghese N."/>
            <person name="Submissions S."/>
        </authorList>
    </citation>
    <scope>NUCLEOTIDE SEQUENCE [LARGE SCALE GENOMIC DNA]</scope>
    <source>
        <strain evidence="4 5">NFIX06</strain>
        <strain evidence="3 6">NFIX08</strain>
    </source>
</reference>
<evidence type="ECO:0000259" key="1">
    <source>
        <dbReference type="Pfam" id="PF00534"/>
    </source>
</evidence>
<dbReference type="Proteomes" id="UP000199173">
    <property type="component" value="Unassembled WGS sequence"/>
</dbReference>
<proteinExistence type="predicted"/>
<evidence type="ECO:0000313" key="6">
    <source>
        <dbReference type="Proteomes" id="UP000199173"/>
    </source>
</evidence>
<dbReference type="InterPro" id="IPR028098">
    <property type="entry name" value="Glyco_trans_4-like_N"/>
</dbReference>
<dbReference type="CDD" id="cd03801">
    <property type="entry name" value="GT4_PimA-like"/>
    <property type="match status" value="1"/>
</dbReference>
<dbReference type="RefSeq" id="WP_072439740.1">
    <property type="nucleotide sequence ID" value="NZ_CABVLS010000011.1"/>
</dbReference>
<evidence type="ECO:0000313" key="4">
    <source>
        <dbReference type="EMBL" id="SFT90362.1"/>
    </source>
</evidence>
<feature type="domain" description="Glycosyltransferase subfamily 4-like N-terminal" evidence="2">
    <location>
        <begin position="18"/>
        <end position="195"/>
    </location>
</feature>
<evidence type="ECO:0000313" key="3">
    <source>
        <dbReference type="EMBL" id="SFR20614.1"/>
    </source>
</evidence>
<comment type="caution">
    <text evidence="3">The sequence shown here is derived from an EMBL/GenBank/DDBJ whole genome shotgun (WGS) entry which is preliminary data.</text>
</comment>
<organism evidence="3 6">
    <name type="scientific">Kosakonia radicincitans</name>
    <dbReference type="NCBI Taxonomy" id="283686"/>
    <lineage>
        <taxon>Bacteria</taxon>
        <taxon>Pseudomonadati</taxon>
        <taxon>Pseudomonadota</taxon>
        <taxon>Gammaproteobacteria</taxon>
        <taxon>Enterobacterales</taxon>
        <taxon>Enterobacteriaceae</taxon>
        <taxon>Kosakonia</taxon>
    </lineage>
</organism>
<dbReference type="AlphaFoldDB" id="A0AAX2EUY5"/>
<dbReference type="GO" id="GO:0016757">
    <property type="term" value="F:glycosyltransferase activity"/>
    <property type="evidence" value="ECO:0007669"/>
    <property type="project" value="InterPro"/>
</dbReference>
<dbReference type="InterPro" id="IPR001296">
    <property type="entry name" value="Glyco_trans_1"/>
</dbReference>
<sequence length="388" mass="43715">MANQIIILARSLPFHHLGGMEIVAWDLAVELKNKGYQVSVITTDFDTDIEKEIDGPTLIKLKNIPRGKYSAGWWKKTAETMLAWENKNEVCAVISISAGAFGVLKHKDKFPYARFIMQAHGTSMGELVSKLKTKKIKKALSAVKNIIGFISDAKHYRAFDWIVAVGDAVYDDLNAFPTRIICTPKKIIKIENGIDQNIFTDSQSERERLRNLFAIQQNTLVFMSASRLHEQKGVDTNIRLFASIKNKIHNAKYIICGDGPYEAQLHKIVQDYGLAEDILFLGAKTRRELSLIMQCADIFLFLTKRIEGLPLNILEAMSAGLPLIISEHLSFEASEKIIKCNAACVDNDSMVDDILNMLSYGRESYIKDKNTLTYSVDKYISLIQSNNK</sequence>
<dbReference type="PANTHER" id="PTHR12526:SF630">
    <property type="entry name" value="GLYCOSYLTRANSFERASE"/>
    <property type="match status" value="1"/>
</dbReference>
<dbReference type="Pfam" id="PF00534">
    <property type="entry name" value="Glycos_transf_1"/>
    <property type="match status" value="1"/>
</dbReference>
<evidence type="ECO:0000313" key="5">
    <source>
        <dbReference type="Proteomes" id="UP000198760"/>
    </source>
</evidence>
<dbReference type="PANTHER" id="PTHR12526">
    <property type="entry name" value="GLYCOSYLTRANSFERASE"/>
    <property type="match status" value="1"/>
</dbReference>
<gene>
    <name evidence="4" type="ORF">SAMN03159428_02725</name>
    <name evidence="3" type="ORF">SAMN03159514_03373</name>
</gene>
<accession>A0AAX2EUY5</accession>
<dbReference type="EMBL" id="FOYJ01000008">
    <property type="protein sequence ID" value="SFR20614.1"/>
    <property type="molecule type" value="Genomic_DNA"/>
</dbReference>
<dbReference type="SUPFAM" id="SSF53756">
    <property type="entry name" value="UDP-Glycosyltransferase/glycogen phosphorylase"/>
    <property type="match status" value="1"/>
</dbReference>
<dbReference type="Gene3D" id="3.40.50.2000">
    <property type="entry name" value="Glycogen Phosphorylase B"/>
    <property type="match status" value="2"/>
</dbReference>
<keyword evidence="5" id="KW-1185">Reference proteome</keyword>
<name>A0AAX2EUY5_9ENTR</name>
<protein>
    <submittedName>
        <fullName evidence="3">Glycosyltransferase involved in cell wall bisynthesis</fullName>
    </submittedName>
</protein>
<dbReference type="Proteomes" id="UP000198760">
    <property type="component" value="Unassembled WGS sequence"/>
</dbReference>
<dbReference type="GO" id="GO:1901135">
    <property type="term" value="P:carbohydrate derivative metabolic process"/>
    <property type="evidence" value="ECO:0007669"/>
    <property type="project" value="UniProtKB-ARBA"/>
</dbReference>
<feature type="domain" description="Glycosyl transferase family 1" evidence="1">
    <location>
        <begin position="206"/>
        <end position="331"/>
    </location>
</feature>